<feature type="chain" id="PRO_5011608711" evidence="1">
    <location>
        <begin position="19"/>
        <end position="460"/>
    </location>
</feature>
<keyword evidence="1" id="KW-0732">Signal</keyword>
<sequence>MTRCVPLTLLFAPVLAFAQTVPNPPRFETYLSGFSSPIGLTHAGDGSGRLFVNQQGGALRVVRSGALLSTPYVSVSGTNPSLQCTYPGDSSPSTVGFTSGGERGLLGVAFHPEFVSNGRVFVSLTDANGDTLLMRYTAANPAADVLSAQDLATCTVVLRADQDFSNHNGGHIAFGPDGYLYFGLGDGGSGNDPCNRGQTLAPNSLSNSGDCAVDANFTANGGNPDSRALLGKFLRLDVDATTAVGSGELCGRPRTAHPAAYGIPSGNPGATGTLAAACDEVWSYGVRNPWRFSFDRETGDLWMGDVGQGAREEINLEPSGAGGRNYGWRCREGTIATPGASCSGAPVVAFTEPAFDYGRPNGACSVTGGFRYRGPVFAAQGQYFYGDYCSGDVWAAASSGGGGFAHPASALQNVEFGITSFGEGEDGELYLVKSGGSLLRLNGARTSPDFIFADGFETSQ</sequence>
<evidence type="ECO:0000313" key="3">
    <source>
        <dbReference type="EMBL" id="SDD43682.1"/>
    </source>
</evidence>
<dbReference type="PANTHER" id="PTHR19328:SF75">
    <property type="entry name" value="ALDOSE SUGAR DEHYDROGENASE YLII"/>
    <property type="match status" value="1"/>
</dbReference>
<dbReference type="STRING" id="265719.SAMN04488509_102450"/>
<dbReference type="RefSeq" id="WP_091240480.1">
    <property type="nucleotide sequence ID" value="NZ_FNAG01000002.1"/>
</dbReference>
<dbReference type="OrthoDB" id="338827at2"/>
<evidence type="ECO:0000259" key="2">
    <source>
        <dbReference type="Pfam" id="PF07995"/>
    </source>
</evidence>
<dbReference type="Gene3D" id="2.120.10.30">
    <property type="entry name" value="TolB, C-terminal domain"/>
    <property type="match status" value="1"/>
</dbReference>
<dbReference type="AlphaFoldDB" id="A0A1G6UQR3"/>
<gene>
    <name evidence="3" type="ORF">SAMN04488509_102450</name>
</gene>
<proteinExistence type="predicted"/>
<feature type="domain" description="Glucose/Sorbosone dehydrogenase" evidence="2">
    <location>
        <begin position="35"/>
        <end position="197"/>
    </location>
</feature>
<dbReference type="SUPFAM" id="SSF50952">
    <property type="entry name" value="Soluble quinoprotein glucose dehydrogenase"/>
    <property type="match status" value="1"/>
</dbReference>
<evidence type="ECO:0000313" key="4">
    <source>
        <dbReference type="Proteomes" id="UP000199603"/>
    </source>
</evidence>
<dbReference type="PANTHER" id="PTHR19328">
    <property type="entry name" value="HEDGEHOG-INTERACTING PROTEIN"/>
    <property type="match status" value="1"/>
</dbReference>
<dbReference type="InterPro" id="IPR011042">
    <property type="entry name" value="6-blade_b-propeller_TolB-like"/>
</dbReference>
<name>A0A1G6UQR3_9GAMM</name>
<reference evidence="3 4" key="1">
    <citation type="submission" date="2016-10" db="EMBL/GenBank/DDBJ databases">
        <authorList>
            <person name="de Groot N.N."/>
        </authorList>
    </citation>
    <scope>NUCLEOTIDE SEQUENCE [LARGE SCALE GENOMIC DNA]</scope>
    <source>
        <strain evidence="3 4">DSM 16957</strain>
    </source>
</reference>
<dbReference type="InterPro" id="IPR012938">
    <property type="entry name" value="Glc/Sorbosone_DH"/>
</dbReference>
<evidence type="ECO:0000256" key="1">
    <source>
        <dbReference type="SAM" id="SignalP"/>
    </source>
</evidence>
<protein>
    <submittedName>
        <fullName evidence="3">Glucose/arabinose dehydrogenase, beta-propeller fold</fullName>
    </submittedName>
</protein>
<organism evidence="3 4">
    <name type="scientific">Aquimonas voraii</name>
    <dbReference type="NCBI Taxonomy" id="265719"/>
    <lineage>
        <taxon>Bacteria</taxon>
        <taxon>Pseudomonadati</taxon>
        <taxon>Pseudomonadota</taxon>
        <taxon>Gammaproteobacteria</taxon>
        <taxon>Lysobacterales</taxon>
        <taxon>Lysobacteraceae</taxon>
        <taxon>Aquimonas</taxon>
    </lineage>
</organism>
<feature type="domain" description="Glucose/Sorbosone dehydrogenase" evidence="2">
    <location>
        <begin position="263"/>
        <end position="439"/>
    </location>
</feature>
<dbReference type="Proteomes" id="UP000199603">
    <property type="component" value="Unassembled WGS sequence"/>
</dbReference>
<accession>A0A1G6UQR3</accession>
<dbReference type="Pfam" id="PF07995">
    <property type="entry name" value="GSDH"/>
    <property type="match status" value="2"/>
</dbReference>
<keyword evidence="4" id="KW-1185">Reference proteome</keyword>
<feature type="signal peptide" evidence="1">
    <location>
        <begin position="1"/>
        <end position="18"/>
    </location>
</feature>
<dbReference type="InterPro" id="IPR011041">
    <property type="entry name" value="Quinoprot_gluc/sorb_DH_b-prop"/>
</dbReference>
<dbReference type="EMBL" id="FNAG01000002">
    <property type="protein sequence ID" value="SDD43682.1"/>
    <property type="molecule type" value="Genomic_DNA"/>
</dbReference>